<dbReference type="AlphaFoldDB" id="A0A1Z4LV30"/>
<reference evidence="1 2" key="1">
    <citation type="submission" date="2017-06" db="EMBL/GenBank/DDBJ databases">
        <title>Genome sequencing of cyanobaciteial culture collection at National Institute for Environmental Studies (NIES).</title>
        <authorList>
            <person name="Hirose Y."/>
            <person name="Shimura Y."/>
            <person name="Fujisawa T."/>
            <person name="Nakamura Y."/>
            <person name="Kawachi M."/>
        </authorList>
    </citation>
    <scope>NUCLEOTIDE SEQUENCE [LARGE SCALE GENOMIC DNA]</scope>
    <source>
        <strain evidence="1 2">NIES-267</strain>
    </source>
</reference>
<dbReference type="EMBL" id="AP018227">
    <property type="protein sequence ID" value="BAY85107.1"/>
    <property type="molecule type" value="Genomic_DNA"/>
</dbReference>
<dbReference type="Proteomes" id="UP000218418">
    <property type="component" value="Chromosome"/>
</dbReference>
<gene>
    <name evidence="1" type="ORF">NIES267_46050</name>
</gene>
<name>A0A1Z4LV30_9CYAN</name>
<evidence type="ECO:0000313" key="2">
    <source>
        <dbReference type="Proteomes" id="UP000218418"/>
    </source>
</evidence>
<organism evidence="1 2">
    <name type="scientific">Calothrix parasitica NIES-267</name>
    <dbReference type="NCBI Taxonomy" id="1973488"/>
    <lineage>
        <taxon>Bacteria</taxon>
        <taxon>Bacillati</taxon>
        <taxon>Cyanobacteriota</taxon>
        <taxon>Cyanophyceae</taxon>
        <taxon>Nostocales</taxon>
        <taxon>Calotrichaceae</taxon>
        <taxon>Calothrix</taxon>
    </lineage>
</organism>
<dbReference type="OrthoDB" id="489576at2"/>
<accession>A0A1Z4LV30</accession>
<evidence type="ECO:0000313" key="1">
    <source>
        <dbReference type="EMBL" id="BAY85107.1"/>
    </source>
</evidence>
<keyword evidence="2" id="KW-1185">Reference proteome</keyword>
<proteinExistence type="predicted"/>
<protein>
    <submittedName>
        <fullName evidence="1">Uncharacterized protein</fullName>
    </submittedName>
</protein>
<sequence length="231" mass="26904">MQAKDIKNRLKYLRREASIVDPSLANRLDEINRWVKDLKPGSLTAKKFVILFLEQLIKDAEVWLRLKTLPSYEEQQTALNALKPSLKFWYSYLFPKWLSENDSKFYIWRQKLMSGEFSGEDSELIALVVDSIQRRGGTVVKRYIADFSMATDIIVSSSYNTSLCVQLTSLSEDFFQDKLNNWESTLRFWKIDKGLLLSYNPGVTDFVDRIVNVTLYNSNNLETGIYLTFSF</sequence>